<dbReference type="PRINTS" id="PR00032">
    <property type="entry name" value="HTHARAC"/>
</dbReference>
<dbReference type="EMBL" id="JACXIZ010000030">
    <property type="protein sequence ID" value="MBD2847005.1"/>
    <property type="molecule type" value="Genomic_DNA"/>
</dbReference>
<name>A0A927GTE2_9BACL</name>
<dbReference type="CDD" id="cd17536">
    <property type="entry name" value="REC_YesN-like"/>
    <property type="match status" value="1"/>
</dbReference>
<dbReference type="GO" id="GO:0043565">
    <property type="term" value="F:sequence-specific DNA binding"/>
    <property type="evidence" value="ECO:0007669"/>
    <property type="project" value="InterPro"/>
</dbReference>
<accession>A0A927GTE2</accession>
<keyword evidence="2" id="KW-0963">Cytoplasm</keyword>
<organism evidence="11 12">
    <name type="scientific">Paenibacillus sabuli</name>
    <dbReference type="NCBI Taxonomy" id="2772509"/>
    <lineage>
        <taxon>Bacteria</taxon>
        <taxon>Bacillati</taxon>
        <taxon>Bacillota</taxon>
        <taxon>Bacilli</taxon>
        <taxon>Bacillales</taxon>
        <taxon>Paenibacillaceae</taxon>
        <taxon>Paenibacillus</taxon>
    </lineage>
</organism>
<dbReference type="SUPFAM" id="SSF52172">
    <property type="entry name" value="CheY-like"/>
    <property type="match status" value="1"/>
</dbReference>
<evidence type="ECO:0000256" key="6">
    <source>
        <dbReference type="ARBA" id="ARBA00023125"/>
    </source>
</evidence>
<evidence type="ECO:0000256" key="1">
    <source>
        <dbReference type="ARBA" id="ARBA00004496"/>
    </source>
</evidence>
<dbReference type="PROSITE" id="PS50110">
    <property type="entry name" value="RESPONSE_REGULATORY"/>
    <property type="match status" value="1"/>
</dbReference>
<dbReference type="GO" id="GO:0003700">
    <property type="term" value="F:DNA-binding transcription factor activity"/>
    <property type="evidence" value="ECO:0007669"/>
    <property type="project" value="InterPro"/>
</dbReference>
<dbReference type="GO" id="GO:0000160">
    <property type="term" value="P:phosphorelay signal transduction system"/>
    <property type="evidence" value="ECO:0007669"/>
    <property type="project" value="UniProtKB-KW"/>
</dbReference>
<feature type="domain" description="Response regulatory" evidence="10">
    <location>
        <begin position="3"/>
        <end position="120"/>
    </location>
</feature>
<evidence type="ECO:0000313" key="12">
    <source>
        <dbReference type="Proteomes" id="UP000621560"/>
    </source>
</evidence>
<comment type="subcellular location">
    <subcellularLocation>
        <location evidence="1">Cytoplasm</location>
    </subcellularLocation>
</comment>
<evidence type="ECO:0000256" key="3">
    <source>
        <dbReference type="ARBA" id="ARBA00022553"/>
    </source>
</evidence>
<keyword evidence="12" id="KW-1185">Reference proteome</keyword>
<dbReference type="Pfam" id="PF00072">
    <property type="entry name" value="Response_reg"/>
    <property type="match status" value="1"/>
</dbReference>
<keyword evidence="7" id="KW-0804">Transcription</keyword>
<dbReference type="Proteomes" id="UP000621560">
    <property type="component" value="Unassembled WGS sequence"/>
</dbReference>
<dbReference type="InterPro" id="IPR011006">
    <property type="entry name" value="CheY-like_superfamily"/>
</dbReference>
<comment type="caution">
    <text evidence="11">The sequence shown here is derived from an EMBL/GenBank/DDBJ whole genome shotgun (WGS) entry which is preliminary data.</text>
</comment>
<keyword evidence="5" id="KW-0805">Transcription regulation</keyword>
<sequence>MYQVVIVDDNVLDRRGIAGLLPWQSLECEIAGIYANGLDAMSGIGGASPDLVITDVEMPLMDGIELGRRIRKRHASTQLVYMSNYNDFSFVKEALQLEAADYVLKPVRKAELQATVERALSKVLRERTLETERRKLLQEERDTGQVVREEGYREQLANRIAGIVHERYGTSLAVQHIADELYASVNHINQVFKACRGQSVFDYLTAYRIEQAKQYLRHSDKKVYQIAELVGYTNKSHFTLLFKKHTGFTPAQYKERYS</sequence>
<dbReference type="AlphaFoldDB" id="A0A927GTE2"/>
<dbReference type="SMART" id="SM00342">
    <property type="entry name" value="HTH_ARAC"/>
    <property type="match status" value="1"/>
</dbReference>
<evidence type="ECO:0000256" key="4">
    <source>
        <dbReference type="ARBA" id="ARBA00023012"/>
    </source>
</evidence>
<evidence type="ECO:0000256" key="7">
    <source>
        <dbReference type="ARBA" id="ARBA00023163"/>
    </source>
</evidence>
<keyword evidence="3 8" id="KW-0597">Phosphoprotein</keyword>
<evidence type="ECO:0000256" key="2">
    <source>
        <dbReference type="ARBA" id="ARBA00022490"/>
    </source>
</evidence>
<dbReference type="InterPro" id="IPR018062">
    <property type="entry name" value="HTH_AraC-typ_CS"/>
</dbReference>
<dbReference type="RefSeq" id="WP_190919940.1">
    <property type="nucleotide sequence ID" value="NZ_JACXIZ010000030.1"/>
</dbReference>
<gene>
    <name evidence="11" type="ORF">IDH44_17545</name>
</gene>
<proteinExistence type="predicted"/>
<evidence type="ECO:0000259" key="10">
    <source>
        <dbReference type="PROSITE" id="PS50110"/>
    </source>
</evidence>
<evidence type="ECO:0000313" key="11">
    <source>
        <dbReference type="EMBL" id="MBD2847005.1"/>
    </source>
</evidence>
<dbReference type="SUPFAM" id="SSF46689">
    <property type="entry name" value="Homeodomain-like"/>
    <property type="match status" value="1"/>
</dbReference>
<dbReference type="InterPro" id="IPR051552">
    <property type="entry name" value="HptR"/>
</dbReference>
<dbReference type="GO" id="GO:0005737">
    <property type="term" value="C:cytoplasm"/>
    <property type="evidence" value="ECO:0007669"/>
    <property type="project" value="UniProtKB-SubCell"/>
</dbReference>
<dbReference type="InterPro" id="IPR001789">
    <property type="entry name" value="Sig_transdc_resp-reg_receiver"/>
</dbReference>
<protein>
    <submittedName>
        <fullName evidence="11">Response regulator</fullName>
    </submittedName>
</protein>
<reference evidence="11" key="1">
    <citation type="submission" date="2020-09" db="EMBL/GenBank/DDBJ databases">
        <title>A novel bacterium of genus Paenibacillus, isolated from South China Sea.</title>
        <authorList>
            <person name="Huang H."/>
            <person name="Mo K."/>
            <person name="Hu Y."/>
        </authorList>
    </citation>
    <scope>NUCLEOTIDE SEQUENCE</scope>
    <source>
        <strain evidence="11">IB182496</strain>
    </source>
</reference>
<evidence type="ECO:0000256" key="8">
    <source>
        <dbReference type="PROSITE-ProRule" id="PRU00169"/>
    </source>
</evidence>
<dbReference type="PANTHER" id="PTHR42713:SF3">
    <property type="entry name" value="TRANSCRIPTIONAL REGULATORY PROTEIN HPTR"/>
    <property type="match status" value="1"/>
</dbReference>
<dbReference type="PROSITE" id="PS01124">
    <property type="entry name" value="HTH_ARAC_FAMILY_2"/>
    <property type="match status" value="1"/>
</dbReference>
<keyword evidence="6" id="KW-0238">DNA-binding</keyword>
<dbReference type="InterPro" id="IPR020449">
    <property type="entry name" value="Tscrpt_reg_AraC-type_HTH"/>
</dbReference>
<evidence type="ECO:0000259" key="9">
    <source>
        <dbReference type="PROSITE" id="PS01124"/>
    </source>
</evidence>
<dbReference type="Gene3D" id="1.10.10.60">
    <property type="entry name" value="Homeodomain-like"/>
    <property type="match status" value="2"/>
</dbReference>
<dbReference type="PROSITE" id="PS00041">
    <property type="entry name" value="HTH_ARAC_FAMILY_1"/>
    <property type="match status" value="1"/>
</dbReference>
<keyword evidence="4" id="KW-0902">Two-component regulatory system</keyword>
<dbReference type="Pfam" id="PF12833">
    <property type="entry name" value="HTH_18"/>
    <property type="match status" value="1"/>
</dbReference>
<dbReference type="InterPro" id="IPR009057">
    <property type="entry name" value="Homeodomain-like_sf"/>
</dbReference>
<feature type="domain" description="HTH araC/xylS-type" evidence="9">
    <location>
        <begin position="158"/>
        <end position="256"/>
    </location>
</feature>
<feature type="modified residue" description="4-aspartylphosphate" evidence="8">
    <location>
        <position position="55"/>
    </location>
</feature>
<evidence type="ECO:0000256" key="5">
    <source>
        <dbReference type="ARBA" id="ARBA00023015"/>
    </source>
</evidence>
<dbReference type="PANTHER" id="PTHR42713">
    <property type="entry name" value="HISTIDINE KINASE-RELATED"/>
    <property type="match status" value="1"/>
</dbReference>
<dbReference type="InterPro" id="IPR018060">
    <property type="entry name" value="HTH_AraC"/>
</dbReference>
<dbReference type="Gene3D" id="3.40.50.2300">
    <property type="match status" value="1"/>
</dbReference>
<dbReference type="SMART" id="SM00448">
    <property type="entry name" value="REC"/>
    <property type="match status" value="1"/>
</dbReference>